<dbReference type="EMBL" id="GBXM01101515">
    <property type="protein sequence ID" value="JAH07062.1"/>
    <property type="molecule type" value="Transcribed_RNA"/>
</dbReference>
<protein>
    <submittedName>
        <fullName evidence="1">Uncharacterized protein</fullName>
    </submittedName>
</protein>
<name>A0A0E9PRY9_ANGAN</name>
<proteinExistence type="predicted"/>
<reference evidence="1" key="1">
    <citation type="submission" date="2014-11" db="EMBL/GenBank/DDBJ databases">
        <authorList>
            <person name="Amaro Gonzalez C."/>
        </authorList>
    </citation>
    <scope>NUCLEOTIDE SEQUENCE</scope>
</reference>
<dbReference type="AlphaFoldDB" id="A0A0E9PRY9"/>
<accession>A0A0E9PRY9</accession>
<organism evidence="1">
    <name type="scientific">Anguilla anguilla</name>
    <name type="common">European freshwater eel</name>
    <name type="synonym">Muraena anguilla</name>
    <dbReference type="NCBI Taxonomy" id="7936"/>
    <lineage>
        <taxon>Eukaryota</taxon>
        <taxon>Metazoa</taxon>
        <taxon>Chordata</taxon>
        <taxon>Craniata</taxon>
        <taxon>Vertebrata</taxon>
        <taxon>Euteleostomi</taxon>
        <taxon>Actinopterygii</taxon>
        <taxon>Neopterygii</taxon>
        <taxon>Teleostei</taxon>
        <taxon>Anguilliformes</taxon>
        <taxon>Anguillidae</taxon>
        <taxon>Anguilla</taxon>
    </lineage>
</organism>
<reference evidence="1" key="2">
    <citation type="journal article" date="2015" name="Fish Shellfish Immunol.">
        <title>Early steps in the European eel (Anguilla anguilla)-Vibrio vulnificus interaction in the gills: Role of the RtxA13 toxin.</title>
        <authorList>
            <person name="Callol A."/>
            <person name="Pajuelo D."/>
            <person name="Ebbesson L."/>
            <person name="Teles M."/>
            <person name="MacKenzie S."/>
            <person name="Amaro C."/>
        </authorList>
    </citation>
    <scope>NUCLEOTIDE SEQUENCE</scope>
</reference>
<sequence length="28" mass="3155">MHGFWQCPLKRSYLFLPVGVTNVLSSSS</sequence>
<evidence type="ECO:0000313" key="1">
    <source>
        <dbReference type="EMBL" id="JAH07062.1"/>
    </source>
</evidence>